<organism evidence="2">
    <name type="scientific">Sesamum radiatum</name>
    <name type="common">Black benniseed</name>
    <dbReference type="NCBI Taxonomy" id="300843"/>
    <lineage>
        <taxon>Eukaryota</taxon>
        <taxon>Viridiplantae</taxon>
        <taxon>Streptophyta</taxon>
        <taxon>Embryophyta</taxon>
        <taxon>Tracheophyta</taxon>
        <taxon>Spermatophyta</taxon>
        <taxon>Magnoliopsida</taxon>
        <taxon>eudicotyledons</taxon>
        <taxon>Gunneridae</taxon>
        <taxon>Pentapetalae</taxon>
        <taxon>asterids</taxon>
        <taxon>lamiids</taxon>
        <taxon>Lamiales</taxon>
        <taxon>Pedaliaceae</taxon>
        <taxon>Sesamum</taxon>
    </lineage>
</organism>
<keyword evidence="1" id="KW-0812">Transmembrane</keyword>
<dbReference type="GO" id="GO:0005794">
    <property type="term" value="C:Golgi apparatus"/>
    <property type="evidence" value="ECO:0007669"/>
    <property type="project" value="TreeGrafter"/>
</dbReference>
<feature type="transmembrane region" description="Helical" evidence="1">
    <location>
        <begin position="185"/>
        <end position="217"/>
    </location>
</feature>
<keyword evidence="1" id="KW-0472">Membrane</keyword>
<dbReference type="AlphaFoldDB" id="A0AAW2MYK4"/>
<protein>
    <submittedName>
        <fullName evidence="2">Protein RTE1</fullName>
    </submittedName>
</protein>
<dbReference type="EMBL" id="JACGWJ010000021">
    <property type="protein sequence ID" value="KAL0335592.1"/>
    <property type="molecule type" value="Genomic_DNA"/>
</dbReference>
<dbReference type="InterPro" id="IPR008496">
    <property type="entry name" value="TMEM222/RTE1"/>
</dbReference>
<dbReference type="Pfam" id="PF05608">
    <property type="entry name" value="RTE1"/>
    <property type="match status" value="1"/>
</dbReference>
<dbReference type="GO" id="GO:0010104">
    <property type="term" value="P:regulation of ethylene-activated signaling pathway"/>
    <property type="evidence" value="ECO:0007669"/>
    <property type="project" value="TreeGrafter"/>
</dbReference>
<dbReference type="PANTHER" id="PTHR20921">
    <property type="entry name" value="TRANSMEMBRANE PROTEIN 222"/>
    <property type="match status" value="1"/>
</dbReference>
<reference evidence="2" key="2">
    <citation type="journal article" date="2024" name="Plant">
        <title>Genomic evolution and insights into agronomic trait innovations of Sesamum species.</title>
        <authorList>
            <person name="Miao H."/>
            <person name="Wang L."/>
            <person name="Qu L."/>
            <person name="Liu H."/>
            <person name="Sun Y."/>
            <person name="Le M."/>
            <person name="Wang Q."/>
            <person name="Wei S."/>
            <person name="Zheng Y."/>
            <person name="Lin W."/>
            <person name="Duan Y."/>
            <person name="Cao H."/>
            <person name="Xiong S."/>
            <person name="Wang X."/>
            <person name="Wei L."/>
            <person name="Li C."/>
            <person name="Ma Q."/>
            <person name="Ju M."/>
            <person name="Zhao R."/>
            <person name="Li G."/>
            <person name="Mu C."/>
            <person name="Tian Q."/>
            <person name="Mei H."/>
            <person name="Zhang T."/>
            <person name="Gao T."/>
            <person name="Zhang H."/>
        </authorList>
    </citation>
    <scope>NUCLEOTIDE SEQUENCE</scope>
    <source>
        <strain evidence="2">G02</strain>
    </source>
</reference>
<name>A0AAW2MYK4_SESRA</name>
<reference evidence="2" key="1">
    <citation type="submission" date="2020-06" db="EMBL/GenBank/DDBJ databases">
        <authorList>
            <person name="Li T."/>
            <person name="Hu X."/>
            <person name="Zhang T."/>
            <person name="Song X."/>
            <person name="Zhang H."/>
            <person name="Dai N."/>
            <person name="Sheng W."/>
            <person name="Hou X."/>
            <person name="Wei L."/>
        </authorList>
    </citation>
    <scope>NUCLEOTIDE SEQUENCE</scope>
    <source>
        <strain evidence="2">G02</strain>
        <tissue evidence="2">Leaf</tissue>
    </source>
</reference>
<keyword evidence="1" id="KW-1133">Transmembrane helix</keyword>
<evidence type="ECO:0000313" key="2">
    <source>
        <dbReference type="EMBL" id="KAL0335592.1"/>
    </source>
</evidence>
<dbReference type="GO" id="GO:0009723">
    <property type="term" value="P:response to ethylene"/>
    <property type="evidence" value="ECO:0007669"/>
    <property type="project" value="TreeGrafter"/>
</dbReference>
<sequence>MGSNEEHSLMIGETEVDSTQIDPKRSRFPCCIVWSPLPLLSWFFPCIGHIGICRQDGVILDFAGPNFVCVDNFTFGEPTRYIQLSKEQCWTFIDSSAHDSEDDLMQNSERREIRTWDDALRKSTQEYQHESYNILTCNCHSFVANSLNKLKFQGGNWNVVNLALLIFIKGQYVSTLALLRTYVPFLVVLGLGLVFGGEIFLTYLAIFIFALVGWFLLGSVTVRRLKCNSYSSKLCGQYPTTRLFFMFQTPTQIWDSFEDRFGTTIREMSRRRWHPWMLTDNQVLKIPWLGYGSSEFSIIRKARFYLPYTNNPLQNYKYIPLGVVCAMSSEVFM</sequence>
<dbReference type="PANTHER" id="PTHR20921:SF0">
    <property type="entry name" value="TRANSMEMBRANE PROTEIN 222"/>
    <property type="match status" value="1"/>
</dbReference>
<dbReference type="GO" id="GO:0005783">
    <property type="term" value="C:endoplasmic reticulum"/>
    <property type="evidence" value="ECO:0007669"/>
    <property type="project" value="TreeGrafter"/>
</dbReference>
<accession>A0AAW2MYK4</accession>
<evidence type="ECO:0000256" key="1">
    <source>
        <dbReference type="SAM" id="Phobius"/>
    </source>
</evidence>
<gene>
    <name evidence="2" type="ORF">Sradi_4771100</name>
</gene>
<comment type="caution">
    <text evidence="2">The sequence shown here is derived from an EMBL/GenBank/DDBJ whole genome shotgun (WGS) entry which is preliminary data.</text>
</comment>
<feature type="transmembrane region" description="Helical" evidence="1">
    <location>
        <begin position="159"/>
        <end position="179"/>
    </location>
</feature>
<proteinExistence type="predicted"/>